<accession>X0Y296</accession>
<feature type="non-terminal residue" evidence="1">
    <location>
        <position position="1"/>
    </location>
</feature>
<evidence type="ECO:0000313" key="1">
    <source>
        <dbReference type="EMBL" id="GAG49835.1"/>
    </source>
</evidence>
<protein>
    <submittedName>
        <fullName evidence="1">Uncharacterized protein</fullName>
    </submittedName>
</protein>
<gene>
    <name evidence="1" type="ORF">S01H1_75502</name>
</gene>
<dbReference type="AlphaFoldDB" id="X0Y296"/>
<dbReference type="EMBL" id="BARS01050597">
    <property type="protein sequence ID" value="GAG49835.1"/>
    <property type="molecule type" value="Genomic_DNA"/>
</dbReference>
<reference evidence="1" key="1">
    <citation type="journal article" date="2014" name="Front. Microbiol.">
        <title>High frequency of phylogenetically diverse reductive dehalogenase-homologous genes in deep subseafloor sedimentary metagenomes.</title>
        <authorList>
            <person name="Kawai M."/>
            <person name="Futagami T."/>
            <person name="Toyoda A."/>
            <person name="Takaki Y."/>
            <person name="Nishi S."/>
            <person name="Hori S."/>
            <person name="Arai W."/>
            <person name="Tsubouchi T."/>
            <person name="Morono Y."/>
            <person name="Uchiyama I."/>
            <person name="Ito T."/>
            <person name="Fujiyama A."/>
            <person name="Inagaki F."/>
            <person name="Takami H."/>
        </authorList>
    </citation>
    <scope>NUCLEOTIDE SEQUENCE</scope>
    <source>
        <strain evidence="1">Expedition CK06-06</strain>
    </source>
</reference>
<name>X0Y296_9ZZZZ</name>
<organism evidence="1">
    <name type="scientific">marine sediment metagenome</name>
    <dbReference type="NCBI Taxonomy" id="412755"/>
    <lineage>
        <taxon>unclassified sequences</taxon>
        <taxon>metagenomes</taxon>
        <taxon>ecological metagenomes</taxon>
    </lineage>
</organism>
<comment type="caution">
    <text evidence="1">The sequence shown here is derived from an EMBL/GenBank/DDBJ whole genome shotgun (WGS) entry which is preliminary data.</text>
</comment>
<sequence>VAAGMTLPLDLTSNESFALLKNHDGFARLVRK</sequence>
<proteinExistence type="predicted"/>